<dbReference type="EMBL" id="JAYMYR010000009">
    <property type="protein sequence ID" value="KAK7342419.1"/>
    <property type="molecule type" value="Genomic_DNA"/>
</dbReference>
<feature type="transmembrane region" description="Helical" evidence="1">
    <location>
        <begin position="30"/>
        <end position="50"/>
    </location>
</feature>
<name>A0AAN9LUP9_PHACN</name>
<evidence type="ECO:0000313" key="2">
    <source>
        <dbReference type="EMBL" id="KAK7342419.1"/>
    </source>
</evidence>
<keyword evidence="1" id="KW-0812">Transmembrane</keyword>
<dbReference type="AlphaFoldDB" id="A0AAN9LUP9"/>
<keyword evidence="1" id="KW-1133">Transmembrane helix</keyword>
<organism evidence="2 3">
    <name type="scientific">Phaseolus coccineus</name>
    <name type="common">Scarlet runner bean</name>
    <name type="synonym">Phaseolus multiflorus</name>
    <dbReference type="NCBI Taxonomy" id="3886"/>
    <lineage>
        <taxon>Eukaryota</taxon>
        <taxon>Viridiplantae</taxon>
        <taxon>Streptophyta</taxon>
        <taxon>Embryophyta</taxon>
        <taxon>Tracheophyta</taxon>
        <taxon>Spermatophyta</taxon>
        <taxon>Magnoliopsida</taxon>
        <taxon>eudicotyledons</taxon>
        <taxon>Gunneridae</taxon>
        <taxon>Pentapetalae</taxon>
        <taxon>rosids</taxon>
        <taxon>fabids</taxon>
        <taxon>Fabales</taxon>
        <taxon>Fabaceae</taxon>
        <taxon>Papilionoideae</taxon>
        <taxon>50 kb inversion clade</taxon>
        <taxon>NPAAA clade</taxon>
        <taxon>indigoferoid/millettioid clade</taxon>
        <taxon>Phaseoleae</taxon>
        <taxon>Phaseolus</taxon>
    </lineage>
</organism>
<protein>
    <submittedName>
        <fullName evidence="2">Uncharacterized protein</fullName>
    </submittedName>
</protein>
<evidence type="ECO:0000313" key="3">
    <source>
        <dbReference type="Proteomes" id="UP001374584"/>
    </source>
</evidence>
<gene>
    <name evidence="2" type="ORF">VNO80_25370</name>
</gene>
<comment type="caution">
    <text evidence="2">The sequence shown here is derived from an EMBL/GenBank/DDBJ whole genome shotgun (WGS) entry which is preliminary data.</text>
</comment>
<keyword evidence="1" id="KW-0472">Membrane</keyword>
<reference evidence="2 3" key="1">
    <citation type="submission" date="2024-01" db="EMBL/GenBank/DDBJ databases">
        <title>The genomes of 5 underutilized Papilionoideae crops provide insights into root nodulation and disease resistanc.</title>
        <authorList>
            <person name="Jiang F."/>
        </authorList>
    </citation>
    <scope>NUCLEOTIDE SEQUENCE [LARGE SCALE GENOMIC DNA]</scope>
    <source>
        <strain evidence="2">JINMINGXINNONG_FW02</strain>
        <tissue evidence="2">Leaves</tissue>
    </source>
</reference>
<dbReference type="Proteomes" id="UP001374584">
    <property type="component" value="Unassembled WGS sequence"/>
</dbReference>
<sequence length="78" mass="8629">MGGNLQQPSSVICGSGFYEESADKMSNWEWVYGMEVMVAIAIHLQLLGFLNQATIFFSSNSIRQANANTMLDFGSFLL</sequence>
<keyword evidence="3" id="KW-1185">Reference proteome</keyword>
<accession>A0AAN9LUP9</accession>
<proteinExistence type="predicted"/>
<evidence type="ECO:0000256" key="1">
    <source>
        <dbReference type="SAM" id="Phobius"/>
    </source>
</evidence>